<evidence type="ECO:0000256" key="1">
    <source>
        <dbReference type="SAM" id="MobiDB-lite"/>
    </source>
</evidence>
<evidence type="ECO:0000313" key="2">
    <source>
        <dbReference type="EMBL" id="KAJ1165431.1"/>
    </source>
</evidence>
<name>A0AAV7SN27_PLEWA</name>
<sequence>MEAGFVEQALVGRHKGLRPLYWRARRHTPWPGERRQTKEEGVDCGRFRGGVGSKGSVPDDAATLWEQHPGPLRLQRGKARRHAGGEPTCELHLQRTRVAVIQGGDPWCEEECVLDFDEDSVEEGELVDDREEEDWWAQGGAGPANALSQSFQRSRKVQPAVGKAVDGAHVGRRKAQERPPSLTAGEENASVHRVSVAVEATGDLGNGAVRLVRGIYMSDVGVGTDGASEPEPIKGE</sequence>
<accession>A0AAV7SN27</accession>
<dbReference type="EMBL" id="JANPWB010000008">
    <property type="protein sequence ID" value="KAJ1165431.1"/>
    <property type="molecule type" value="Genomic_DNA"/>
</dbReference>
<evidence type="ECO:0000313" key="3">
    <source>
        <dbReference type="Proteomes" id="UP001066276"/>
    </source>
</evidence>
<feature type="non-terminal residue" evidence="2">
    <location>
        <position position="236"/>
    </location>
</feature>
<proteinExistence type="predicted"/>
<organism evidence="2 3">
    <name type="scientific">Pleurodeles waltl</name>
    <name type="common">Iberian ribbed newt</name>
    <dbReference type="NCBI Taxonomy" id="8319"/>
    <lineage>
        <taxon>Eukaryota</taxon>
        <taxon>Metazoa</taxon>
        <taxon>Chordata</taxon>
        <taxon>Craniata</taxon>
        <taxon>Vertebrata</taxon>
        <taxon>Euteleostomi</taxon>
        <taxon>Amphibia</taxon>
        <taxon>Batrachia</taxon>
        <taxon>Caudata</taxon>
        <taxon>Salamandroidea</taxon>
        <taxon>Salamandridae</taxon>
        <taxon>Pleurodelinae</taxon>
        <taxon>Pleurodeles</taxon>
    </lineage>
</organism>
<comment type="caution">
    <text evidence="2">The sequence shown here is derived from an EMBL/GenBank/DDBJ whole genome shotgun (WGS) entry which is preliminary data.</text>
</comment>
<feature type="region of interest" description="Disordered" evidence="1">
    <location>
        <begin position="139"/>
        <end position="188"/>
    </location>
</feature>
<reference evidence="2" key="1">
    <citation type="journal article" date="2022" name="bioRxiv">
        <title>Sequencing and chromosome-scale assembly of the giantPleurodeles waltlgenome.</title>
        <authorList>
            <person name="Brown T."/>
            <person name="Elewa A."/>
            <person name="Iarovenko S."/>
            <person name="Subramanian E."/>
            <person name="Araus A.J."/>
            <person name="Petzold A."/>
            <person name="Susuki M."/>
            <person name="Suzuki K.-i.T."/>
            <person name="Hayashi T."/>
            <person name="Toyoda A."/>
            <person name="Oliveira C."/>
            <person name="Osipova E."/>
            <person name="Leigh N.D."/>
            <person name="Simon A."/>
            <person name="Yun M.H."/>
        </authorList>
    </citation>
    <scope>NUCLEOTIDE SEQUENCE</scope>
    <source>
        <strain evidence="2">20211129_DDA</strain>
        <tissue evidence="2">Liver</tissue>
    </source>
</reference>
<dbReference type="Proteomes" id="UP001066276">
    <property type="component" value="Chromosome 4_2"/>
</dbReference>
<protein>
    <submittedName>
        <fullName evidence="2">Uncharacterized protein</fullName>
    </submittedName>
</protein>
<gene>
    <name evidence="2" type="ORF">NDU88_005859</name>
</gene>
<keyword evidence="3" id="KW-1185">Reference proteome</keyword>
<dbReference type="AlphaFoldDB" id="A0AAV7SN27"/>